<feature type="domain" description="BioF2-like acetyltransferase" evidence="2">
    <location>
        <begin position="224"/>
        <end position="347"/>
    </location>
</feature>
<dbReference type="Pfam" id="PF13480">
    <property type="entry name" value="Acetyltransf_6"/>
    <property type="match status" value="1"/>
</dbReference>
<feature type="compositionally biased region" description="Polar residues" evidence="1">
    <location>
        <begin position="1"/>
        <end position="16"/>
    </location>
</feature>
<gene>
    <name evidence="3" type="ORF">G8E10_25200</name>
</gene>
<sequence>MSVTPQFPTDANSRPSQLPRRGQLGNDHIPADTLMRTGRPGREFCVYPARAGYDLQEELDFLSNRAIEPNVFFSGRFLAPAMPRLEDRVVRLAVIRDRSETRSRLRFLMPFSVERPGFAIGSPIIRAWSNPFGPLGTPLLDTEEAAETLDNLFDALANPEAGLPPILVLPDIRLKGPLARLVRAVAISRNLPLTVTDTFSRPVLDSLLDGETYLRRAISPAHLRELRRQWTLLSRLGTVTHSVARQPEDVRLRMEEFLALEASGWKGRQRTAIVMDRYRAAFAREAITNLAEADAVRIHTIDLDGVAIASMVVFMMGGEAYTWKTGYDETYARYSPGKLLLRELTEWHLDDANILKSDSCAVPDHPIMSRFWKEREEMGTLVIGLRANRDRDVRQVATQLHLYRNTRNMARLLREKMRALTPKSFR</sequence>
<evidence type="ECO:0000259" key="2">
    <source>
        <dbReference type="Pfam" id="PF13480"/>
    </source>
</evidence>
<dbReference type="InterPro" id="IPR016181">
    <property type="entry name" value="Acyl_CoA_acyltransferase"/>
</dbReference>
<comment type="caution">
    <text evidence="3">The sequence shown here is derived from an EMBL/GenBank/DDBJ whole genome shotgun (WGS) entry which is preliminary data.</text>
</comment>
<dbReference type="Proteomes" id="UP001155840">
    <property type="component" value="Unassembled WGS sequence"/>
</dbReference>
<evidence type="ECO:0000256" key="1">
    <source>
        <dbReference type="SAM" id="MobiDB-lite"/>
    </source>
</evidence>
<dbReference type="SUPFAM" id="SSF55729">
    <property type="entry name" value="Acyl-CoA N-acyltransferases (Nat)"/>
    <property type="match status" value="1"/>
</dbReference>
<dbReference type="Gene3D" id="3.40.630.30">
    <property type="match status" value="1"/>
</dbReference>
<proteinExistence type="predicted"/>
<dbReference type="RefSeq" id="WP_110800673.1">
    <property type="nucleotide sequence ID" value="NZ_JAANCM010000025.1"/>
</dbReference>
<protein>
    <submittedName>
        <fullName evidence="3">GNAT family N-acetyltransferase</fullName>
    </submittedName>
</protein>
<reference evidence="3" key="1">
    <citation type="submission" date="2020-03" db="EMBL/GenBank/DDBJ databases">
        <title>Ferranicluibacter endophyticum gen. nov., sp. nov., a new genus isolated from Rubus ulmifolius Schott. stem.</title>
        <authorList>
            <person name="Roca-Couso R."/>
            <person name="Flores-Felix J.D."/>
            <person name="Igual J.M."/>
            <person name="Rivas R."/>
        </authorList>
    </citation>
    <scope>NUCLEOTIDE SEQUENCE</scope>
    <source>
        <strain evidence="3">CRRU44</strain>
    </source>
</reference>
<feature type="region of interest" description="Disordered" evidence="1">
    <location>
        <begin position="1"/>
        <end position="31"/>
    </location>
</feature>
<evidence type="ECO:0000313" key="3">
    <source>
        <dbReference type="EMBL" id="NHT79001.1"/>
    </source>
</evidence>
<accession>A0AA43ZL49</accession>
<dbReference type="AlphaFoldDB" id="A0AA43ZL49"/>
<organism evidence="3 4">
    <name type="scientific">Ferranicluibacter rubi</name>
    <dbReference type="NCBI Taxonomy" id="2715133"/>
    <lineage>
        <taxon>Bacteria</taxon>
        <taxon>Pseudomonadati</taxon>
        <taxon>Pseudomonadota</taxon>
        <taxon>Alphaproteobacteria</taxon>
        <taxon>Hyphomicrobiales</taxon>
        <taxon>Rhizobiaceae</taxon>
        <taxon>Ferranicluibacter</taxon>
    </lineage>
</organism>
<dbReference type="InterPro" id="IPR038740">
    <property type="entry name" value="BioF2-like_GNAT_dom"/>
</dbReference>
<keyword evidence="4" id="KW-1185">Reference proteome</keyword>
<dbReference type="EMBL" id="JAANCM010000025">
    <property type="protein sequence ID" value="NHT79001.1"/>
    <property type="molecule type" value="Genomic_DNA"/>
</dbReference>
<evidence type="ECO:0000313" key="4">
    <source>
        <dbReference type="Proteomes" id="UP001155840"/>
    </source>
</evidence>
<name>A0AA43ZL49_9HYPH</name>